<organism evidence="1 2">
    <name type="scientific">Eumeta variegata</name>
    <name type="common">Bagworm moth</name>
    <name type="synonym">Eumeta japonica</name>
    <dbReference type="NCBI Taxonomy" id="151549"/>
    <lineage>
        <taxon>Eukaryota</taxon>
        <taxon>Metazoa</taxon>
        <taxon>Ecdysozoa</taxon>
        <taxon>Arthropoda</taxon>
        <taxon>Hexapoda</taxon>
        <taxon>Insecta</taxon>
        <taxon>Pterygota</taxon>
        <taxon>Neoptera</taxon>
        <taxon>Endopterygota</taxon>
        <taxon>Lepidoptera</taxon>
        <taxon>Glossata</taxon>
        <taxon>Ditrysia</taxon>
        <taxon>Tineoidea</taxon>
        <taxon>Psychidae</taxon>
        <taxon>Oiketicinae</taxon>
        <taxon>Eumeta</taxon>
    </lineage>
</organism>
<reference evidence="1 2" key="1">
    <citation type="journal article" date="2019" name="Commun. Biol.">
        <title>The bagworm genome reveals a unique fibroin gene that provides high tensile strength.</title>
        <authorList>
            <person name="Kono N."/>
            <person name="Nakamura H."/>
            <person name="Ohtoshi R."/>
            <person name="Tomita M."/>
            <person name="Numata K."/>
            <person name="Arakawa K."/>
        </authorList>
    </citation>
    <scope>NUCLEOTIDE SEQUENCE [LARGE SCALE GENOMIC DNA]</scope>
</reference>
<accession>A0A4C1VS47</accession>
<dbReference type="AlphaFoldDB" id="A0A4C1VS47"/>
<proteinExistence type="predicted"/>
<evidence type="ECO:0000313" key="1">
    <source>
        <dbReference type="EMBL" id="GBP40644.1"/>
    </source>
</evidence>
<keyword evidence="2" id="KW-1185">Reference proteome</keyword>
<protein>
    <submittedName>
        <fullName evidence="1">Uncharacterized protein</fullName>
    </submittedName>
</protein>
<dbReference type="Proteomes" id="UP000299102">
    <property type="component" value="Unassembled WGS sequence"/>
</dbReference>
<evidence type="ECO:0000313" key="2">
    <source>
        <dbReference type="Proteomes" id="UP000299102"/>
    </source>
</evidence>
<gene>
    <name evidence="1" type="ORF">EVAR_32687_1</name>
</gene>
<name>A0A4C1VS47_EUMVA</name>
<dbReference type="EMBL" id="BGZK01000385">
    <property type="protein sequence ID" value="GBP40644.1"/>
    <property type="molecule type" value="Genomic_DNA"/>
</dbReference>
<sequence>MRKSNGKIEERDVLRVLMQKKGTAWRGFIVAPRLMRVENGPGRALVNTDRECGARTSTATAVDGDSAVGSLCLNALFMLWCSPPPHLHPSPLERHLEYPRGLCTRRKQENPRRRRDRGFN</sequence>
<comment type="caution">
    <text evidence="1">The sequence shown here is derived from an EMBL/GenBank/DDBJ whole genome shotgun (WGS) entry which is preliminary data.</text>
</comment>